<evidence type="ECO:0000313" key="1">
    <source>
        <dbReference type="EMBL" id="QPX48261.1"/>
    </source>
</evidence>
<evidence type="ECO:0000313" key="2">
    <source>
        <dbReference type="Proteomes" id="UP000664915"/>
    </source>
</evidence>
<dbReference type="EMBL" id="MW015081">
    <property type="protein sequence ID" value="QPX48261.1"/>
    <property type="molecule type" value="Genomic_DNA"/>
</dbReference>
<dbReference type="KEGG" id="vg:77946466"/>
<reference evidence="1" key="1">
    <citation type="submission" date="2020-09" db="EMBL/GenBank/DDBJ databases">
        <authorList>
            <person name="Zhang D."/>
            <person name="Hatherill J.R."/>
            <person name="Ramirez J.F."/>
            <person name="Edinger B."/>
            <person name="Balarin R."/>
            <person name="Sullivan A."/>
            <person name="Humpal K.M."/>
            <person name="Guseva A."/>
            <person name="Butela K.A."/>
            <person name="Garlena R.A."/>
            <person name="Russell D.A."/>
            <person name="Pope W.H."/>
            <person name="Jacobs-Sera D."/>
            <person name="Hatfull G.F."/>
        </authorList>
    </citation>
    <scope>NUCLEOTIDE SEQUENCE</scope>
</reference>
<dbReference type="RefSeq" id="YP_010670271.1">
    <property type="nucleotide sequence ID" value="NC_070963.1"/>
</dbReference>
<organism evidence="1 2">
    <name type="scientific">Synechococcus phage S-SRM01</name>
    <dbReference type="NCBI Taxonomy" id="2781608"/>
    <lineage>
        <taxon>Viruses</taxon>
        <taxon>Duplodnaviria</taxon>
        <taxon>Heunggongvirae</taxon>
        <taxon>Uroviricota</taxon>
        <taxon>Caudoviricetes</taxon>
        <taxon>Pantevenvirales</taxon>
        <taxon>Kyanoviridae</taxon>
        <taxon>Serangoonvirus</taxon>
        <taxon>Serangoonvirus essarone</taxon>
    </lineage>
</organism>
<proteinExistence type="predicted"/>
<protein>
    <submittedName>
        <fullName evidence="1">Glycosyltransferase</fullName>
    </submittedName>
</protein>
<accession>A0A879R2M4</accession>
<keyword evidence="2" id="KW-1185">Reference proteome</keyword>
<dbReference type="Proteomes" id="UP000664915">
    <property type="component" value="Segment"/>
</dbReference>
<name>A0A879R2M4_9CAUD</name>
<keyword evidence="1" id="KW-0808">Transferase</keyword>
<dbReference type="GeneID" id="77946466"/>
<dbReference type="GO" id="GO:0016740">
    <property type="term" value="F:transferase activity"/>
    <property type="evidence" value="ECO:0007669"/>
    <property type="project" value="UniProtKB-KW"/>
</dbReference>
<sequence length="274" mass="31999">MKLHLTYFGDNNFSLGKNRIRRQAENFGVFESILEFGESDLEDNLFWETYAEPMMAPRTGMPGRYYGYYACKSYFVLKALESIPENEVLLYIDSGCELNKNGLEKLQQYYEETVETEGVFFTLDLPEAQWTKMDTYRHIIGDNDDYLMTRQIISGIFFLKNTSMIRELVQKWIDICVEDNGKYLDDSPSSSPNDSIFIENRHDQSIWSLLLKQKAETHDFTFHEDDTYETIWNAAGMSGVPVGHQQAKVWNTYGREYPIWATRNGQIDFTNCEI</sequence>